<dbReference type="AlphaFoldDB" id="A0A699JUN2"/>
<feature type="domain" description="PRONE" evidence="3">
    <location>
        <begin position="1"/>
        <end position="145"/>
    </location>
</feature>
<dbReference type="InterPro" id="IPR005512">
    <property type="entry name" value="PRONE_dom"/>
</dbReference>
<dbReference type="GO" id="GO:0016853">
    <property type="term" value="F:isomerase activity"/>
    <property type="evidence" value="ECO:0007669"/>
    <property type="project" value="UniProtKB-KW"/>
</dbReference>
<name>A0A699JUN2_TANCI</name>
<dbReference type="EMBL" id="BKCJ010451589">
    <property type="protein sequence ID" value="GFA59336.1"/>
    <property type="molecule type" value="Genomic_DNA"/>
</dbReference>
<reference evidence="4" key="1">
    <citation type="journal article" date="2019" name="Sci. Rep.">
        <title>Draft genome of Tanacetum cinerariifolium, the natural source of mosquito coil.</title>
        <authorList>
            <person name="Yamashiro T."/>
            <person name="Shiraishi A."/>
            <person name="Satake H."/>
            <person name="Nakayama K."/>
        </authorList>
    </citation>
    <scope>NUCLEOTIDE SEQUENCE</scope>
</reference>
<dbReference type="PROSITE" id="PS51334">
    <property type="entry name" value="PRONE"/>
    <property type="match status" value="1"/>
</dbReference>
<evidence type="ECO:0000313" key="4">
    <source>
        <dbReference type="EMBL" id="GFA59336.1"/>
    </source>
</evidence>
<proteinExistence type="predicted"/>
<evidence type="ECO:0000256" key="1">
    <source>
        <dbReference type="PROSITE-ProRule" id="PRU00663"/>
    </source>
</evidence>
<keyword evidence="4" id="KW-0413">Isomerase</keyword>
<evidence type="ECO:0000256" key="2">
    <source>
        <dbReference type="SAM" id="SignalP"/>
    </source>
</evidence>
<protein>
    <submittedName>
        <fullName evidence="4">Peptidyl-prolyl cis-trans isomerase CYP21-4-like</fullName>
    </submittedName>
</protein>
<sequence>YLYGMVAIIESLWLLSSSSSLLKMQPTEDAQTLFYAKKHTISNLKRLFKSFSKRKPQSNEEIWWLPVPWVSAEGLSKPARKHLRQKNAMLQINQKGHLKGMLFQLAVKHFVIQRRDSHNHLVIEDWASREMHYNQLQKRLKHEWN</sequence>
<feature type="non-terminal residue" evidence="4">
    <location>
        <position position="1"/>
    </location>
</feature>
<dbReference type="GO" id="GO:0005085">
    <property type="term" value="F:guanyl-nucleotide exchange factor activity"/>
    <property type="evidence" value="ECO:0007669"/>
    <property type="project" value="UniProtKB-UniRule"/>
</dbReference>
<evidence type="ECO:0000259" key="3">
    <source>
        <dbReference type="PROSITE" id="PS51334"/>
    </source>
</evidence>
<keyword evidence="1" id="KW-0344">Guanine-nucleotide releasing factor</keyword>
<dbReference type="PANTHER" id="PTHR47269">
    <property type="entry name" value="PEPTIDYL-PROLYL CIS-TRANS ISOMERASE CYP21-4"/>
    <property type="match status" value="1"/>
</dbReference>
<keyword evidence="2" id="KW-0732">Signal</keyword>
<dbReference type="Pfam" id="PF03759">
    <property type="entry name" value="PRONE"/>
    <property type="match status" value="1"/>
</dbReference>
<dbReference type="Gene3D" id="1.20.58.2010">
    <property type="entry name" value="PRONE domain, subdomain 1"/>
    <property type="match status" value="1"/>
</dbReference>
<organism evidence="4">
    <name type="scientific">Tanacetum cinerariifolium</name>
    <name type="common">Dalmatian daisy</name>
    <name type="synonym">Chrysanthemum cinerariifolium</name>
    <dbReference type="NCBI Taxonomy" id="118510"/>
    <lineage>
        <taxon>Eukaryota</taxon>
        <taxon>Viridiplantae</taxon>
        <taxon>Streptophyta</taxon>
        <taxon>Embryophyta</taxon>
        <taxon>Tracheophyta</taxon>
        <taxon>Spermatophyta</taxon>
        <taxon>Magnoliopsida</taxon>
        <taxon>eudicotyledons</taxon>
        <taxon>Gunneridae</taxon>
        <taxon>Pentapetalae</taxon>
        <taxon>asterids</taxon>
        <taxon>campanulids</taxon>
        <taxon>Asterales</taxon>
        <taxon>Asteraceae</taxon>
        <taxon>Asteroideae</taxon>
        <taxon>Anthemideae</taxon>
        <taxon>Anthemidinae</taxon>
        <taxon>Tanacetum</taxon>
    </lineage>
</organism>
<feature type="signal peptide" evidence="2">
    <location>
        <begin position="1"/>
        <end position="20"/>
    </location>
</feature>
<feature type="chain" id="PRO_5025529836" evidence="2">
    <location>
        <begin position="21"/>
        <end position="145"/>
    </location>
</feature>
<accession>A0A699JUN2</accession>
<gene>
    <name evidence="4" type="ORF">Tci_631308</name>
</gene>
<comment type="caution">
    <text evidence="4">The sequence shown here is derived from an EMBL/GenBank/DDBJ whole genome shotgun (WGS) entry which is preliminary data.</text>
</comment>
<dbReference type="PANTHER" id="PTHR47269:SF1">
    <property type="entry name" value="PEPTIDYL-PROLYL CIS-TRANS ISOMERASE CYP21-4"/>
    <property type="match status" value="1"/>
</dbReference>